<evidence type="ECO:0000256" key="3">
    <source>
        <dbReference type="ARBA" id="ARBA00022741"/>
    </source>
</evidence>
<dbReference type="EMBL" id="PEIK01000005">
    <property type="protein sequence ID" value="PIH04655.1"/>
    <property type="molecule type" value="Genomic_DNA"/>
</dbReference>
<comment type="similarity">
    <text evidence="1">Belongs to the ABC transporter superfamily.</text>
</comment>
<reference evidence="6 7" key="1">
    <citation type="submission" date="2017-10" db="EMBL/GenBank/DDBJ databases">
        <title>Reclassification of Eubacterium combesii and discrepancies in the nomenclature of botulinum neurotoxin producing clostridia. Request for an Opinion.</title>
        <authorList>
            <person name="Dobritsa A.P."/>
            <person name="Kutumbaka K.K."/>
            <person name="Samadpour M."/>
        </authorList>
    </citation>
    <scope>NUCLEOTIDE SEQUENCE [LARGE SCALE GENOMIC DNA]</scope>
    <source>
        <strain evidence="6 7">DSM 20696</strain>
    </source>
</reference>
<protein>
    <submittedName>
        <fullName evidence="6">Bacitracin ABC transporter ATP-binding protein</fullName>
    </submittedName>
</protein>
<name>A0A2G7HHT3_9CLOT</name>
<dbReference type="Gene3D" id="3.40.50.300">
    <property type="entry name" value="P-loop containing nucleotide triphosphate hydrolases"/>
    <property type="match status" value="1"/>
</dbReference>
<dbReference type="Proteomes" id="UP000231322">
    <property type="component" value="Unassembled WGS sequence"/>
</dbReference>
<dbReference type="AlphaFoldDB" id="A0A2G7HHT3"/>
<dbReference type="RefSeq" id="WP_099839196.1">
    <property type="nucleotide sequence ID" value="NZ_PEIK01000005.1"/>
</dbReference>
<dbReference type="CDD" id="cd03268">
    <property type="entry name" value="ABC_BcrA_bacitracin_resist"/>
    <property type="match status" value="1"/>
</dbReference>
<dbReference type="PANTHER" id="PTHR43335">
    <property type="entry name" value="ABC TRANSPORTER, ATP-BINDING PROTEIN"/>
    <property type="match status" value="1"/>
</dbReference>
<comment type="caution">
    <text evidence="6">The sequence shown here is derived from an EMBL/GenBank/DDBJ whole genome shotgun (WGS) entry which is preliminary data.</text>
</comment>
<keyword evidence="7" id="KW-1185">Reference proteome</keyword>
<keyword evidence="2" id="KW-0813">Transport</keyword>
<evidence type="ECO:0000259" key="5">
    <source>
        <dbReference type="PROSITE" id="PS50893"/>
    </source>
</evidence>
<gene>
    <name evidence="6" type="ORF">CS538_08655</name>
</gene>
<dbReference type="SMART" id="SM00382">
    <property type="entry name" value="AAA"/>
    <property type="match status" value="1"/>
</dbReference>
<dbReference type="InterPro" id="IPR017871">
    <property type="entry name" value="ABC_transporter-like_CS"/>
</dbReference>
<dbReference type="GO" id="GO:0016887">
    <property type="term" value="F:ATP hydrolysis activity"/>
    <property type="evidence" value="ECO:0007669"/>
    <property type="project" value="InterPro"/>
</dbReference>
<dbReference type="PANTHER" id="PTHR43335:SF8">
    <property type="entry name" value="ABC TRANSPORTER, ATP-BINDING PROTEIN"/>
    <property type="match status" value="1"/>
</dbReference>
<dbReference type="PROSITE" id="PS00211">
    <property type="entry name" value="ABC_TRANSPORTER_1"/>
    <property type="match status" value="1"/>
</dbReference>
<feature type="domain" description="ABC transporter" evidence="5">
    <location>
        <begin position="6"/>
        <end position="234"/>
    </location>
</feature>
<proteinExistence type="inferred from homology"/>
<evidence type="ECO:0000313" key="6">
    <source>
        <dbReference type="EMBL" id="PIH04655.1"/>
    </source>
</evidence>
<evidence type="ECO:0000313" key="7">
    <source>
        <dbReference type="Proteomes" id="UP000231322"/>
    </source>
</evidence>
<keyword evidence="4 6" id="KW-0067">ATP-binding</keyword>
<sequence length="306" mass="34534">MNEYIIRSRNITKIYKKRKVLDDISINIKKGDIYGFVGRNGAGKTTMIRVLTGLVIPNGGQVELFGHSEEKKVIKERRRIGTLIESPELYLNMTAKENLELIQIQRGIPGTKCIDEVLDLVGLNNVGKKKTKNFSLGMKQRLGIAMALLSDPELLILDEPINGLDPIGIKEIREILLKLNKERGTTILISSHILSELTQISNRYGFINDGKLIEEVTASELSNKCRMYLYLKISDSSDVSIILENELGIKDYEVFPDNIIRIYDEFDGEKITLALSNHKIGVKEIMKMGESLEDYFTKLVGGEDNE</sequence>
<evidence type="ECO:0000256" key="4">
    <source>
        <dbReference type="ARBA" id="ARBA00022840"/>
    </source>
</evidence>
<dbReference type="InterPro" id="IPR003593">
    <property type="entry name" value="AAA+_ATPase"/>
</dbReference>
<dbReference type="InterPro" id="IPR027417">
    <property type="entry name" value="P-loop_NTPase"/>
</dbReference>
<keyword evidence="3" id="KW-0547">Nucleotide-binding</keyword>
<dbReference type="InterPro" id="IPR003439">
    <property type="entry name" value="ABC_transporter-like_ATP-bd"/>
</dbReference>
<evidence type="ECO:0000256" key="2">
    <source>
        <dbReference type="ARBA" id="ARBA00022448"/>
    </source>
</evidence>
<organism evidence="6 7">
    <name type="scientific">Clostridium combesii</name>
    <dbReference type="NCBI Taxonomy" id="39481"/>
    <lineage>
        <taxon>Bacteria</taxon>
        <taxon>Bacillati</taxon>
        <taxon>Bacillota</taxon>
        <taxon>Clostridia</taxon>
        <taxon>Eubacteriales</taxon>
        <taxon>Clostridiaceae</taxon>
        <taxon>Clostridium</taxon>
    </lineage>
</organism>
<dbReference type="SUPFAM" id="SSF52540">
    <property type="entry name" value="P-loop containing nucleoside triphosphate hydrolases"/>
    <property type="match status" value="1"/>
</dbReference>
<dbReference type="PROSITE" id="PS50893">
    <property type="entry name" value="ABC_TRANSPORTER_2"/>
    <property type="match status" value="1"/>
</dbReference>
<dbReference type="Pfam" id="PF00005">
    <property type="entry name" value="ABC_tran"/>
    <property type="match status" value="1"/>
</dbReference>
<accession>A0A2G7HHT3</accession>
<dbReference type="GO" id="GO:0005524">
    <property type="term" value="F:ATP binding"/>
    <property type="evidence" value="ECO:0007669"/>
    <property type="project" value="UniProtKB-KW"/>
</dbReference>
<evidence type="ECO:0000256" key="1">
    <source>
        <dbReference type="ARBA" id="ARBA00005417"/>
    </source>
</evidence>